<keyword evidence="2" id="KW-1185">Reference proteome</keyword>
<protein>
    <submittedName>
        <fullName evidence="1">Uncharacterized protein</fullName>
    </submittedName>
</protein>
<reference evidence="1 2" key="1">
    <citation type="journal article" date="2023" name="Arcadia Sci">
        <title>De novo assembly of a long-read Amblyomma americanum tick genome.</title>
        <authorList>
            <person name="Chou S."/>
            <person name="Poskanzer K.E."/>
            <person name="Rollins M."/>
            <person name="Thuy-Boun P.S."/>
        </authorList>
    </citation>
    <scope>NUCLEOTIDE SEQUENCE [LARGE SCALE GENOMIC DNA]</scope>
    <source>
        <strain evidence="1">F_SG_1</strain>
        <tissue evidence="1">Salivary glands</tissue>
    </source>
</reference>
<comment type="caution">
    <text evidence="1">The sequence shown here is derived from an EMBL/GenBank/DDBJ whole genome shotgun (WGS) entry which is preliminary data.</text>
</comment>
<name>A0AAQ4FEB4_AMBAM</name>
<gene>
    <name evidence="1" type="ORF">V5799_008067</name>
</gene>
<evidence type="ECO:0000313" key="2">
    <source>
        <dbReference type="Proteomes" id="UP001321473"/>
    </source>
</evidence>
<accession>A0AAQ4FEB4</accession>
<dbReference type="EMBL" id="JARKHS020003401">
    <property type="protein sequence ID" value="KAK8785569.1"/>
    <property type="molecule type" value="Genomic_DNA"/>
</dbReference>
<proteinExistence type="predicted"/>
<dbReference type="Proteomes" id="UP001321473">
    <property type="component" value="Unassembled WGS sequence"/>
</dbReference>
<sequence length="74" mass="8259">MYAHHLCHLTDEECANCGLLVVVLDVQVDDVHSAAREACYVVPHRLCQDGKYAQARLASVLLAAPKRAFTFYLK</sequence>
<dbReference type="AlphaFoldDB" id="A0AAQ4FEB4"/>
<organism evidence="1 2">
    <name type="scientific">Amblyomma americanum</name>
    <name type="common">Lone star tick</name>
    <dbReference type="NCBI Taxonomy" id="6943"/>
    <lineage>
        <taxon>Eukaryota</taxon>
        <taxon>Metazoa</taxon>
        <taxon>Ecdysozoa</taxon>
        <taxon>Arthropoda</taxon>
        <taxon>Chelicerata</taxon>
        <taxon>Arachnida</taxon>
        <taxon>Acari</taxon>
        <taxon>Parasitiformes</taxon>
        <taxon>Ixodida</taxon>
        <taxon>Ixodoidea</taxon>
        <taxon>Ixodidae</taxon>
        <taxon>Amblyomminae</taxon>
        <taxon>Amblyomma</taxon>
    </lineage>
</organism>
<evidence type="ECO:0000313" key="1">
    <source>
        <dbReference type="EMBL" id="KAK8785569.1"/>
    </source>
</evidence>